<accession>A0ACB7ZWM9</accession>
<gene>
    <name evidence="1" type="ORF">BJ138DRAFT_1106110</name>
</gene>
<evidence type="ECO:0000313" key="1">
    <source>
        <dbReference type="EMBL" id="KAH7905292.1"/>
    </source>
</evidence>
<protein>
    <submittedName>
        <fullName evidence="1">Uncharacterized protein</fullName>
    </submittedName>
</protein>
<name>A0ACB7ZWM9_9AGAM</name>
<dbReference type="Proteomes" id="UP000790377">
    <property type="component" value="Unassembled WGS sequence"/>
</dbReference>
<dbReference type="EMBL" id="MU268225">
    <property type="protein sequence ID" value="KAH7905292.1"/>
    <property type="molecule type" value="Genomic_DNA"/>
</dbReference>
<organism evidence="1 2">
    <name type="scientific">Hygrophoropsis aurantiaca</name>
    <dbReference type="NCBI Taxonomy" id="72124"/>
    <lineage>
        <taxon>Eukaryota</taxon>
        <taxon>Fungi</taxon>
        <taxon>Dikarya</taxon>
        <taxon>Basidiomycota</taxon>
        <taxon>Agaricomycotina</taxon>
        <taxon>Agaricomycetes</taxon>
        <taxon>Agaricomycetidae</taxon>
        <taxon>Boletales</taxon>
        <taxon>Coniophorineae</taxon>
        <taxon>Hygrophoropsidaceae</taxon>
        <taxon>Hygrophoropsis</taxon>
    </lineage>
</organism>
<comment type="caution">
    <text evidence="1">The sequence shown here is derived from an EMBL/GenBank/DDBJ whole genome shotgun (WGS) entry which is preliminary data.</text>
</comment>
<keyword evidence="2" id="KW-1185">Reference proteome</keyword>
<evidence type="ECO:0000313" key="2">
    <source>
        <dbReference type="Proteomes" id="UP000790377"/>
    </source>
</evidence>
<sequence length="312" mass="34827">MSKSQQSDMFAGLECLLTFVCVQCYADCYCGANHDEGDTATAGSLSPYNLSDTTTDLNGGMHNAGEARPPARQPELQMFTGGNIEDLKFGFEVVVKRRLERCQGFGGHRHLDSVLVILVCSSLGASGLPRSTIFIDNHAVYNLQEGKEIQQLATGLLMPFDEVPKGNSFSCQEPFQAWMTFSQPHNLDNMSPPSQSKILTCTVPQHGKDDFWITLLEQCPKGTFHISEWQDKFQMTQESKQGAEQLLAMIILNTGAGKGCLKVDTLQLRRYSNQWQTNWIRLPPTFTLQLRDCNVKERSSHKLGAIYQYGDT</sequence>
<proteinExistence type="predicted"/>
<reference evidence="1" key="1">
    <citation type="journal article" date="2021" name="New Phytol.">
        <title>Evolutionary innovations through gain and loss of genes in the ectomycorrhizal Boletales.</title>
        <authorList>
            <person name="Wu G."/>
            <person name="Miyauchi S."/>
            <person name="Morin E."/>
            <person name="Kuo A."/>
            <person name="Drula E."/>
            <person name="Varga T."/>
            <person name="Kohler A."/>
            <person name="Feng B."/>
            <person name="Cao Y."/>
            <person name="Lipzen A."/>
            <person name="Daum C."/>
            <person name="Hundley H."/>
            <person name="Pangilinan J."/>
            <person name="Johnson J."/>
            <person name="Barry K."/>
            <person name="LaButti K."/>
            <person name="Ng V."/>
            <person name="Ahrendt S."/>
            <person name="Min B."/>
            <person name="Choi I.G."/>
            <person name="Park H."/>
            <person name="Plett J.M."/>
            <person name="Magnuson J."/>
            <person name="Spatafora J.W."/>
            <person name="Nagy L.G."/>
            <person name="Henrissat B."/>
            <person name="Grigoriev I.V."/>
            <person name="Yang Z.L."/>
            <person name="Xu J."/>
            <person name="Martin F.M."/>
        </authorList>
    </citation>
    <scope>NUCLEOTIDE SEQUENCE</scope>
    <source>
        <strain evidence="1">ATCC 28755</strain>
    </source>
</reference>